<evidence type="ECO:0000313" key="1">
    <source>
        <dbReference type="EMBL" id="KAG0289430.1"/>
    </source>
</evidence>
<dbReference type="Pfam" id="PF10926">
    <property type="entry name" value="DUF2800"/>
    <property type="match status" value="1"/>
</dbReference>
<name>A0ABQ7K3N6_9FUNG</name>
<sequence length="531" mass="58511">MFPMTVTINNQTQFNAVVAIFQNADTEPVINAVPAMSIKSKTTPKKEEVKKDSPAAAALTTTEAPAILLDNKQPTYTFEEAAKEITDLATTKGTDTAKAVLRQFGANKLTEIKLENYAPVIEAIMAVKGAHRWLHCPASVALEASYPDESSEFADEGTAAHELAALALTAGNDAIAYLGHITDVNNKDWEFTDEMTGHVQKYLDYVRSIKGVLMIEQRLSIEDITGEEGAKGTSDAVILAGDELVIVDLKYGRGVKVDADRNEQLAIYAQAALNEFEFLGEFKRVRLVIVQPRLDHISEWINNIDDLEAFAGRVKVGAHRCKAAVTYFSEHKELHDKYFTPGEKQCRFCKAKATCPALTKQVLATVADDFVDLEKPIAPQIESTMSRTVDNQTLGNLLGSVDLIETWCKAIRGKVESELLAGNPVSGYKLVKGRRGSRKWTNNIEVEKTLKVMRLKTEQMYDLSLISPTSAEKLHKSGAIGKRQWPKLQSLITQSDGKASVAPQSDERPALVIKPVAEDFRDETETIDDLV</sequence>
<evidence type="ECO:0000313" key="2">
    <source>
        <dbReference type="Proteomes" id="UP001194696"/>
    </source>
</evidence>
<dbReference type="Proteomes" id="UP001194696">
    <property type="component" value="Unassembled WGS sequence"/>
</dbReference>
<dbReference type="InterPro" id="IPR011604">
    <property type="entry name" value="PDDEXK-like_dom_sf"/>
</dbReference>
<reference evidence="1 2" key="1">
    <citation type="journal article" date="2020" name="Fungal Divers.">
        <title>Resolving the Mortierellaceae phylogeny through synthesis of multi-gene phylogenetics and phylogenomics.</title>
        <authorList>
            <person name="Vandepol N."/>
            <person name="Liber J."/>
            <person name="Desiro A."/>
            <person name="Na H."/>
            <person name="Kennedy M."/>
            <person name="Barry K."/>
            <person name="Grigoriev I.V."/>
            <person name="Miller A.N."/>
            <person name="O'Donnell K."/>
            <person name="Stajich J.E."/>
            <person name="Bonito G."/>
        </authorList>
    </citation>
    <scope>NUCLEOTIDE SEQUENCE [LARGE SCALE GENOMIC DNA]</scope>
    <source>
        <strain evidence="1 2">AD045</strain>
    </source>
</reference>
<dbReference type="InterPro" id="IPR021229">
    <property type="entry name" value="DUF2800"/>
</dbReference>
<gene>
    <name evidence="1" type="ORF">BGZ96_007004</name>
</gene>
<protein>
    <recommendedName>
        <fullName evidence="3">DUF2800 domain-containing protein</fullName>
    </recommendedName>
</protein>
<comment type="caution">
    <text evidence="1">The sequence shown here is derived from an EMBL/GenBank/DDBJ whole genome shotgun (WGS) entry which is preliminary data.</text>
</comment>
<proteinExistence type="predicted"/>
<dbReference type="EMBL" id="JAAAIM010000348">
    <property type="protein sequence ID" value="KAG0289430.1"/>
    <property type="molecule type" value="Genomic_DNA"/>
</dbReference>
<organism evidence="1 2">
    <name type="scientific">Linnemannia gamsii</name>
    <dbReference type="NCBI Taxonomy" id="64522"/>
    <lineage>
        <taxon>Eukaryota</taxon>
        <taxon>Fungi</taxon>
        <taxon>Fungi incertae sedis</taxon>
        <taxon>Mucoromycota</taxon>
        <taxon>Mortierellomycotina</taxon>
        <taxon>Mortierellomycetes</taxon>
        <taxon>Mortierellales</taxon>
        <taxon>Mortierellaceae</taxon>
        <taxon>Linnemannia</taxon>
    </lineage>
</organism>
<dbReference type="Gene3D" id="3.90.320.10">
    <property type="match status" value="1"/>
</dbReference>
<evidence type="ECO:0008006" key="3">
    <source>
        <dbReference type="Google" id="ProtNLM"/>
    </source>
</evidence>
<accession>A0ABQ7K3N6</accession>
<keyword evidence="2" id="KW-1185">Reference proteome</keyword>